<protein>
    <recommendedName>
        <fullName evidence="3">Tensin 3</fullName>
    </recommendedName>
</protein>
<dbReference type="PANTHER" id="PTHR45734">
    <property type="entry name" value="TENSIN"/>
    <property type="match status" value="1"/>
</dbReference>
<dbReference type="InterPro" id="IPR029021">
    <property type="entry name" value="Prot-tyrosine_phosphatase-like"/>
</dbReference>
<sequence>VAVELRSLSSCCSPFPSFLLPPSKANMEERRHIDLTYVTERIISVLCPAGCPEDIYLQNVREILPMLQSKHGHNYMLINLSQKHDVLTQMNHKVLDTGWLELHAPSLDQIFNVCTTMENWLQTQLKHVVVLHCRVLLSTIYPTHQQRHL</sequence>
<reference evidence="1" key="2">
    <citation type="submission" date="2025-09" db="UniProtKB">
        <authorList>
            <consortium name="Ensembl"/>
        </authorList>
    </citation>
    <scope>IDENTIFICATION</scope>
</reference>
<proteinExistence type="predicted"/>
<name>A0A3Q3B2Z1_KRYMA</name>
<organism evidence="1 2">
    <name type="scientific">Kryptolebias marmoratus</name>
    <name type="common">Mangrove killifish</name>
    <name type="synonym">Rivulus marmoratus</name>
    <dbReference type="NCBI Taxonomy" id="37003"/>
    <lineage>
        <taxon>Eukaryota</taxon>
        <taxon>Metazoa</taxon>
        <taxon>Chordata</taxon>
        <taxon>Craniata</taxon>
        <taxon>Vertebrata</taxon>
        <taxon>Euteleostomi</taxon>
        <taxon>Actinopterygii</taxon>
        <taxon>Neopterygii</taxon>
        <taxon>Teleostei</taxon>
        <taxon>Neoteleostei</taxon>
        <taxon>Acanthomorphata</taxon>
        <taxon>Ovalentaria</taxon>
        <taxon>Atherinomorphae</taxon>
        <taxon>Cyprinodontiformes</taxon>
        <taxon>Rivulidae</taxon>
        <taxon>Kryptolebias</taxon>
    </lineage>
</organism>
<dbReference type="Proteomes" id="UP000264800">
    <property type="component" value="Unplaced"/>
</dbReference>
<accession>A0A3Q3B2Z1</accession>
<dbReference type="SUPFAM" id="SSF52799">
    <property type="entry name" value="(Phosphotyrosine protein) phosphatases II"/>
    <property type="match status" value="1"/>
</dbReference>
<reference evidence="1" key="1">
    <citation type="submission" date="2025-08" db="UniProtKB">
        <authorList>
            <consortium name="Ensembl"/>
        </authorList>
    </citation>
    <scope>IDENTIFICATION</scope>
</reference>
<dbReference type="PANTHER" id="PTHR45734:SF5">
    <property type="entry name" value="TENSIN-3"/>
    <property type="match status" value="1"/>
</dbReference>
<evidence type="ECO:0000313" key="1">
    <source>
        <dbReference type="Ensembl" id="ENSKMAP00000023291.1"/>
    </source>
</evidence>
<dbReference type="STRING" id="37003.ENSKMAP00000023291"/>
<dbReference type="AlphaFoldDB" id="A0A3Q3B2Z1"/>
<evidence type="ECO:0008006" key="3">
    <source>
        <dbReference type="Google" id="ProtNLM"/>
    </source>
</evidence>
<dbReference type="InterPro" id="IPR051484">
    <property type="entry name" value="Tensin_PTEN_phosphatase"/>
</dbReference>
<dbReference type="Ensembl" id="ENSKMAT00000023588.1">
    <property type="protein sequence ID" value="ENSKMAP00000023291.1"/>
    <property type="gene ID" value="ENSKMAG00000017280.1"/>
</dbReference>
<dbReference type="GeneTree" id="ENSGT00940000156328"/>
<dbReference type="GO" id="GO:0005925">
    <property type="term" value="C:focal adhesion"/>
    <property type="evidence" value="ECO:0007669"/>
    <property type="project" value="TreeGrafter"/>
</dbReference>
<evidence type="ECO:0000313" key="2">
    <source>
        <dbReference type="Proteomes" id="UP000264800"/>
    </source>
</evidence>
<keyword evidence="2" id="KW-1185">Reference proteome</keyword>
<dbReference type="Gene3D" id="3.90.190.10">
    <property type="entry name" value="Protein tyrosine phosphatase superfamily"/>
    <property type="match status" value="1"/>
</dbReference>